<evidence type="ECO:0000313" key="9">
    <source>
        <dbReference type="EMBL" id="TDF93297.1"/>
    </source>
</evidence>
<evidence type="ECO:0000256" key="2">
    <source>
        <dbReference type="ARBA" id="ARBA00022448"/>
    </source>
</evidence>
<feature type="transmembrane region" description="Helical" evidence="7">
    <location>
        <begin position="369"/>
        <end position="389"/>
    </location>
</feature>
<keyword evidence="2" id="KW-0813">Transport</keyword>
<dbReference type="InterPro" id="IPR011701">
    <property type="entry name" value="MFS"/>
</dbReference>
<dbReference type="PROSITE" id="PS50850">
    <property type="entry name" value="MFS"/>
    <property type="match status" value="1"/>
</dbReference>
<dbReference type="PANTHER" id="PTHR23517">
    <property type="entry name" value="RESISTANCE PROTEIN MDTM, PUTATIVE-RELATED-RELATED"/>
    <property type="match status" value="1"/>
</dbReference>
<dbReference type="SUPFAM" id="SSF103473">
    <property type="entry name" value="MFS general substrate transporter"/>
    <property type="match status" value="1"/>
</dbReference>
<feature type="transmembrane region" description="Helical" evidence="7">
    <location>
        <begin position="206"/>
        <end position="226"/>
    </location>
</feature>
<keyword evidence="10" id="KW-1185">Reference proteome</keyword>
<dbReference type="GO" id="GO:0022857">
    <property type="term" value="F:transmembrane transporter activity"/>
    <property type="evidence" value="ECO:0007669"/>
    <property type="project" value="InterPro"/>
</dbReference>
<evidence type="ECO:0000256" key="7">
    <source>
        <dbReference type="SAM" id="Phobius"/>
    </source>
</evidence>
<keyword evidence="3" id="KW-1003">Cell membrane</keyword>
<keyword evidence="5 7" id="KW-1133">Transmembrane helix</keyword>
<dbReference type="AlphaFoldDB" id="A0A4R5KG54"/>
<dbReference type="OrthoDB" id="56516at2"/>
<accession>A0A4R5KG54</accession>
<dbReference type="InterPro" id="IPR050171">
    <property type="entry name" value="MFS_Transporters"/>
</dbReference>
<feature type="transmembrane region" description="Helical" evidence="7">
    <location>
        <begin position="246"/>
        <end position="264"/>
    </location>
</feature>
<feature type="transmembrane region" description="Helical" evidence="7">
    <location>
        <begin position="299"/>
        <end position="321"/>
    </location>
</feature>
<comment type="subcellular location">
    <subcellularLocation>
        <location evidence="1">Cell membrane</location>
        <topology evidence="1">Multi-pass membrane protein</topology>
    </subcellularLocation>
</comment>
<evidence type="ECO:0000256" key="6">
    <source>
        <dbReference type="ARBA" id="ARBA00023136"/>
    </source>
</evidence>
<feature type="transmembrane region" description="Helical" evidence="7">
    <location>
        <begin position="16"/>
        <end position="36"/>
    </location>
</feature>
<organism evidence="9 10">
    <name type="scientific">Paenibacillus piri</name>
    <dbReference type="NCBI Taxonomy" id="2547395"/>
    <lineage>
        <taxon>Bacteria</taxon>
        <taxon>Bacillati</taxon>
        <taxon>Bacillota</taxon>
        <taxon>Bacilli</taxon>
        <taxon>Bacillales</taxon>
        <taxon>Paenibacillaceae</taxon>
        <taxon>Paenibacillus</taxon>
    </lineage>
</organism>
<protein>
    <submittedName>
        <fullName evidence="9">MFS transporter</fullName>
    </submittedName>
</protein>
<dbReference type="InterPro" id="IPR020846">
    <property type="entry name" value="MFS_dom"/>
</dbReference>
<gene>
    <name evidence="9" type="ORF">E1757_27875</name>
</gene>
<evidence type="ECO:0000259" key="8">
    <source>
        <dbReference type="PROSITE" id="PS50850"/>
    </source>
</evidence>
<dbReference type="GO" id="GO:0005886">
    <property type="term" value="C:plasma membrane"/>
    <property type="evidence" value="ECO:0007669"/>
    <property type="project" value="UniProtKB-SubCell"/>
</dbReference>
<dbReference type="Proteomes" id="UP000295636">
    <property type="component" value="Unassembled WGS sequence"/>
</dbReference>
<keyword evidence="4 7" id="KW-0812">Transmembrane</keyword>
<dbReference type="EMBL" id="SMRT01000017">
    <property type="protein sequence ID" value="TDF93297.1"/>
    <property type="molecule type" value="Genomic_DNA"/>
</dbReference>
<feature type="transmembrane region" description="Helical" evidence="7">
    <location>
        <begin position="165"/>
        <end position="185"/>
    </location>
</feature>
<feature type="transmembrane region" description="Helical" evidence="7">
    <location>
        <begin position="333"/>
        <end position="357"/>
    </location>
</feature>
<evidence type="ECO:0000256" key="5">
    <source>
        <dbReference type="ARBA" id="ARBA00022989"/>
    </source>
</evidence>
<dbReference type="CDD" id="cd17329">
    <property type="entry name" value="MFS_MdtH_MDR_like"/>
    <property type="match status" value="1"/>
</dbReference>
<name>A0A4R5KG54_9BACL</name>
<evidence type="ECO:0000256" key="4">
    <source>
        <dbReference type="ARBA" id="ARBA00022692"/>
    </source>
</evidence>
<dbReference type="Pfam" id="PF07690">
    <property type="entry name" value="MFS_1"/>
    <property type="match status" value="1"/>
</dbReference>
<evidence type="ECO:0000256" key="3">
    <source>
        <dbReference type="ARBA" id="ARBA00022475"/>
    </source>
</evidence>
<keyword evidence="6 7" id="KW-0472">Membrane</keyword>
<dbReference type="PANTHER" id="PTHR23517:SF2">
    <property type="entry name" value="MULTIDRUG RESISTANCE PROTEIN MDTH"/>
    <property type="match status" value="1"/>
</dbReference>
<feature type="domain" description="Major facilitator superfamily (MFS) profile" evidence="8">
    <location>
        <begin position="13"/>
        <end position="393"/>
    </location>
</feature>
<reference evidence="9 10" key="1">
    <citation type="submission" date="2019-03" db="EMBL/GenBank/DDBJ databases">
        <title>This is whole genome sequence of Paenibacillus sp MS74 strain.</title>
        <authorList>
            <person name="Trinh H.N."/>
        </authorList>
    </citation>
    <scope>NUCLEOTIDE SEQUENCE [LARGE SCALE GENOMIC DNA]</scope>
    <source>
        <strain evidence="9 10">MS74</strain>
    </source>
</reference>
<evidence type="ECO:0000313" key="10">
    <source>
        <dbReference type="Proteomes" id="UP000295636"/>
    </source>
</evidence>
<sequence>MEALKLWRLAPKEIKVLYITIFSMNMGFYALIPYLTLYLTGSFMWSMALTGLLLGVRQFSQQGLTFVGGLVADRWGCKPTLVLGLAVRSAGFLSFAVADNTWSLFAAAVISGLGGSLFEPSLQAAFTRLAPEAYRKQLFSLKNMITNVGMVASTLLGSILSSINFHYLCVVAGLIYTFLSVFVYAKLPALDVEISRSGFRKDIGQILKDIPFVAYTVILIGYYYVYMQLFLTIPRLAVNVTGEQSSVAYVYATVSLSVICLQLYVTRWFERFPNRFPLIGIGALVMGVGLFLLGFANGLFMLCAAAFLFAVGTMISAPLLMDVVPMFATPRLIASYYGFNGYSMALGGALSTSLGGWFYDVGEASGMPLLPWMLCLVVSVMVMAGMFAFKDKRRETAGLSA</sequence>
<feature type="transmembrane region" description="Helical" evidence="7">
    <location>
        <begin position="138"/>
        <end position="159"/>
    </location>
</feature>
<comment type="caution">
    <text evidence="9">The sequence shown here is derived from an EMBL/GenBank/DDBJ whole genome shotgun (WGS) entry which is preliminary data.</text>
</comment>
<evidence type="ECO:0000256" key="1">
    <source>
        <dbReference type="ARBA" id="ARBA00004651"/>
    </source>
</evidence>
<dbReference type="InterPro" id="IPR036259">
    <property type="entry name" value="MFS_trans_sf"/>
</dbReference>
<dbReference type="Gene3D" id="1.20.1250.20">
    <property type="entry name" value="MFS general substrate transporter like domains"/>
    <property type="match status" value="1"/>
</dbReference>
<proteinExistence type="predicted"/>
<feature type="transmembrane region" description="Helical" evidence="7">
    <location>
        <begin position="276"/>
        <end position="293"/>
    </location>
</feature>
<feature type="transmembrane region" description="Helical" evidence="7">
    <location>
        <begin position="104"/>
        <end position="126"/>
    </location>
</feature>
<dbReference type="RefSeq" id="WP_133234392.1">
    <property type="nucleotide sequence ID" value="NZ_SMRT01000017.1"/>
</dbReference>